<dbReference type="Proteomes" id="UP000053593">
    <property type="component" value="Unassembled WGS sequence"/>
</dbReference>
<evidence type="ECO:0000313" key="2">
    <source>
        <dbReference type="Proteomes" id="UP000053593"/>
    </source>
</evidence>
<reference evidence="1 2" key="1">
    <citation type="submission" date="2014-04" db="EMBL/GenBank/DDBJ databases">
        <title>Evolutionary Origins and Diversification of the Mycorrhizal Mutualists.</title>
        <authorList>
            <consortium name="DOE Joint Genome Institute"/>
            <consortium name="Mycorrhizal Genomics Consortium"/>
            <person name="Kohler A."/>
            <person name="Kuo A."/>
            <person name="Nagy L.G."/>
            <person name="Floudas D."/>
            <person name="Copeland A."/>
            <person name="Barry K.W."/>
            <person name="Cichocki N."/>
            <person name="Veneault-Fourrey C."/>
            <person name="LaButti K."/>
            <person name="Lindquist E.A."/>
            <person name="Lipzen A."/>
            <person name="Lundell T."/>
            <person name="Morin E."/>
            <person name="Murat C."/>
            <person name="Riley R."/>
            <person name="Ohm R."/>
            <person name="Sun H."/>
            <person name="Tunlid A."/>
            <person name="Henrissat B."/>
            <person name="Grigoriev I.V."/>
            <person name="Hibbett D.S."/>
            <person name="Martin F."/>
        </authorList>
    </citation>
    <scope>NUCLEOTIDE SEQUENCE [LARGE SCALE GENOMIC DNA]</scope>
    <source>
        <strain evidence="1 2">FD-317 M1</strain>
    </source>
</reference>
<evidence type="ECO:0000313" key="1">
    <source>
        <dbReference type="EMBL" id="KIK49786.1"/>
    </source>
</evidence>
<proteinExistence type="predicted"/>
<protein>
    <submittedName>
        <fullName evidence="1">Uncharacterized protein</fullName>
    </submittedName>
</protein>
<keyword evidence="2" id="KW-1185">Reference proteome</keyword>
<organism evidence="1 2">
    <name type="scientific">Collybiopsis luxurians FD-317 M1</name>
    <dbReference type="NCBI Taxonomy" id="944289"/>
    <lineage>
        <taxon>Eukaryota</taxon>
        <taxon>Fungi</taxon>
        <taxon>Dikarya</taxon>
        <taxon>Basidiomycota</taxon>
        <taxon>Agaricomycotina</taxon>
        <taxon>Agaricomycetes</taxon>
        <taxon>Agaricomycetidae</taxon>
        <taxon>Agaricales</taxon>
        <taxon>Marasmiineae</taxon>
        <taxon>Omphalotaceae</taxon>
        <taxon>Collybiopsis</taxon>
        <taxon>Collybiopsis luxurians</taxon>
    </lineage>
</organism>
<name>A0A0D0B6T1_9AGAR</name>
<sequence>MHELFQQVGGSDIMMTVCTIENLNGMVLLLSAVVSSLQSGTGNGIETSVASLLSANNVILPGIDDLSTAISCLLSAISDISVSTYVSPSGGTLAQGIPLTPVSFPSTSTPSIITSAPSMAAPIALTTTAPTAPSMAGPIAPNTSVPNAPAAPAVTSVVPTSAVPPASLTLGPVCTSWGVTIGPLNFGSIDTANAATRADVTKALGCMIGNPNATSRTWVVMHGFDYLHITFKYQNQTQSFYDAWMNVVPCPTRYENDNFLRDF</sequence>
<dbReference type="EMBL" id="KN835007">
    <property type="protein sequence ID" value="KIK49786.1"/>
    <property type="molecule type" value="Genomic_DNA"/>
</dbReference>
<dbReference type="AlphaFoldDB" id="A0A0D0B6T1"/>
<accession>A0A0D0B6T1</accession>
<gene>
    <name evidence="1" type="ORF">GYMLUDRAFT_253569</name>
</gene>
<dbReference type="HOGENOM" id="CLU_1057895_0_0_1"/>